<keyword evidence="3 6" id="KW-0694">RNA-binding</keyword>
<dbReference type="InterPro" id="IPR013025">
    <property type="entry name" value="Ribosomal_uL23-like"/>
</dbReference>
<dbReference type="GO" id="GO:0003735">
    <property type="term" value="F:structural constituent of ribosome"/>
    <property type="evidence" value="ECO:0007669"/>
    <property type="project" value="InterPro"/>
</dbReference>
<evidence type="ECO:0000256" key="1">
    <source>
        <dbReference type="ARBA" id="ARBA00006700"/>
    </source>
</evidence>
<dbReference type="InterPro" id="IPR012677">
    <property type="entry name" value="Nucleotide-bd_a/b_plait_sf"/>
</dbReference>
<accession>A0A937XDZ5</accession>
<comment type="subunit">
    <text evidence="6">Part of the 50S ribosomal subunit. Contacts protein L29, and trigger factor when it is bound to the ribosome.</text>
</comment>
<evidence type="ECO:0000256" key="6">
    <source>
        <dbReference type="HAMAP-Rule" id="MF_01369"/>
    </source>
</evidence>
<evidence type="ECO:0000256" key="7">
    <source>
        <dbReference type="RuleBase" id="RU003934"/>
    </source>
</evidence>
<dbReference type="Pfam" id="PF00276">
    <property type="entry name" value="Ribosomal_L23"/>
    <property type="match status" value="1"/>
</dbReference>
<keyword evidence="5 6" id="KW-0687">Ribonucleoprotein</keyword>
<evidence type="ECO:0000256" key="3">
    <source>
        <dbReference type="ARBA" id="ARBA00022884"/>
    </source>
</evidence>
<organism evidence="8 9">
    <name type="scientific">candidate division WOR-3 bacterium</name>
    <dbReference type="NCBI Taxonomy" id="2052148"/>
    <lineage>
        <taxon>Bacteria</taxon>
        <taxon>Bacteria division WOR-3</taxon>
    </lineage>
</organism>
<comment type="caution">
    <text evidence="8">The sequence shown here is derived from an EMBL/GenBank/DDBJ whole genome shotgun (WGS) entry which is preliminary data.</text>
</comment>
<protein>
    <recommendedName>
        <fullName evidence="6">Large ribosomal subunit protein uL23</fullName>
    </recommendedName>
</protein>
<dbReference type="NCBIfam" id="NF004363">
    <property type="entry name" value="PRK05738.2-4"/>
    <property type="match status" value="1"/>
</dbReference>
<dbReference type="GO" id="GO:1990904">
    <property type="term" value="C:ribonucleoprotein complex"/>
    <property type="evidence" value="ECO:0007669"/>
    <property type="project" value="UniProtKB-KW"/>
</dbReference>
<comment type="similarity">
    <text evidence="1 6 7">Belongs to the universal ribosomal protein uL23 family.</text>
</comment>
<evidence type="ECO:0000256" key="5">
    <source>
        <dbReference type="ARBA" id="ARBA00023274"/>
    </source>
</evidence>
<reference evidence="8" key="1">
    <citation type="submission" date="2019-03" db="EMBL/GenBank/DDBJ databases">
        <title>Lake Tanganyika Metagenome-Assembled Genomes (MAGs).</title>
        <authorList>
            <person name="Tran P."/>
        </authorList>
    </citation>
    <scope>NUCLEOTIDE SEQUENCE</scope>
    <source>
        <strain evidence="8">K_DeepCast_150m_m2_040</strain>
    </source>
</reference>
<dbReference type="NCBIfam" id="NF004359">
    <property type="entry name" value="PRK05738.1-3"/>
    <property type="match status" value="1"/>
</dbReference>
<dbReference type="GO" id="GO:0005840">
    <property type="term" value="C:ribosome"/>
    <property type="evidence" value="ECO:0007669"/>
    <property type="project" value="UniProtKB-KW"/>
</dbReference>
<dbReference type="InterPro" id="IPR001014">
    <property type="entry name" value="Ribosomal_uL23_CS"/>
</dbReference>
<evidence type="ECO:0000256" key="2">
    <source>
        <dbReference type="ARBA" id="ARBA00022730"/>
    </source>
</evidence>
<dbReference type="NCBIfam" id="NF004366">
    <property type="entry name" value="PRK05738.3-2"/>
    <property type="match status" value="1"/>
</dbReference>
<dbReference type="GO" id="GO:0006412">
    <property type="term" value="P:translation"/>
    <property type="evidence" value="ECO:0007669"/>
    <property type="project" value="UniProtKB-UniRule"/>
</dbReference>
<dbReference type="FunFam" id="3.30.70.330:FF:000001">
    <property type="entry name" value="50S ribosomal protein L23"/>
    <property type="match status" value="1"/>
</dbReference>
<dbReference type="HAMAP" id="MF_01369_B">
    <property type="entry name" value="Ribosomal_uL23_B"/>
    <property type="match status" value="1"/>
</dbReference>
<dbReference type="InterPro" id="IPR012678">
    <property type="entry name" value="Ribosomal_uL23/eL15/eS24_sf"/>
</dbReference>
<gene>
    <name evidence="6" type="primary">rplW</name>
    <name evidence="8" type="ORF">FJY68_07450</name>
</gene>
<dbReference type="Proteomes" id="UP000779900">
    <property type="component" value="Unassembled WGS sequence"/>
</dbReference>
<proteinExistence type="inferred from homology"/>
<evidence type="ECO:0000313" key="8">
    <source>
        <dbReference type="EMBL" id="MBM3331668.1"/>
    </source>
</evidence>
<dbReference type="AlphaFoldDB" id="A0A937XDZ5"/>
<name>A0A937XDZ5_UNCW3</name>
<keyword evidence="4 6" id="KW-0689">Ribosomal protein</keyword>
<sequence>MTEPTRVVLSHVVTEKAERLKAEQSRYTFKVSPTANKIEIRDAVERLFKVHVREVRVMNYLGKMRRMGRFAGRRSDWKKAVVTLKQGERIESLER</sequence>
<dbReference type="PANTHER" id="PTHR12059">
    <property type="entry name" value="RIBOSOMAL PROTEIN L23-RELATED"/>
    <property type="match status" value="1"/>
</dbReference>
<comment type="function">
    <text evidence="6">One of the early assembly proteins it binds 23S rRNA. One of the proteins that surrounds the polypeptide exit tunnel on the outside of the ribosome. Forms the main docking site for trigger factor binding to the ribosome.</text>
</comment>
<dbReference type="Gene3D" id="3.30.70.330">
    <property type="match status" value="1"/>
</dbReference>
<dbReference type="SUPFAM" id="SSF54189">
    <property type="entry name" value="Ribosomal proteins S24e, L23 and L15e"/>
    <property type="match status" value="1"/>
</dbReference>
<dbReference type="EMBL" id="VGIR01000039">
    <property type="protein sequence ID" value="MBM3331668.1"/>
    <property type="molecule type" value="Genomic_DNA"/>
</dbReference>
<evidence type="ECO:0000256" key="4">
    <source>
        <dbReference type="ARBA" id="ARBA00022980"/>
    </source>
</evidence>
<dbReference type="GO" id="GO:0019843">
    <property type="term" value="F:rRNA binding"/>
    <property type="evidence" value="ECO:0007669"/>
    <property type="project" value="UniProtKB-UniRule"/>
</dbReference>
<keyword evidence="2 6" id="KW-0699">rRNA-binding</keyword>
<dbReference type="PANTHER" id="PTHR12059:SF5">
    <property type="entry name" value="LARGE RIBOSOMAL SUBUNIT PROTEIN UL23M"/>
    <property type="match status" value="1"/>
</dbReference>
<dbReference type="PROSITE" id="PS00050">
    <property type="entry name" value="RIBOSOMAL_L23"/>
    <property type="match status" value="1"/>
</dbReference>
<evidence type="ECO:0000313" key="9">
    <source>
        <dbReference type="Proteomes" id="UP000779900"/>
    </source>
</evidence>